<feature type="transmembrane region" description="Helical" evidence="1">
    <location>
        <begin position="29"/>
        <end position="50"/>
    </location>
</feature>
<name>A0A9P8SX83_9ASCO</name>
<dbReference type="AlphaFoldDB" id="A0A9P8SX83"/>
<sequence>MPPATKQHPSTRSKFERIEPNIEAWTTVIWFWLKAITLTITSTAFPNVALRSPAIESLWMASPNSSVA</sequence>
<reference evidence="2" key="1">
    <citation type="journal article" date="2021" name="Open Biol.">
        <title>Shared evolutionary footprints suggest mitochondrial oxidative damage underlies multiple complex I losses in fungi.</title>
        <authorList>
            <person name="Schikora-Tamarit M.A."/>
            <person name="Marcet-Houben M."/>
            <person name="Nosek J."/>
            <person name="Gabaldon T."/>
        </authorList>
    </citation>
    <scope>NUCLEOTIDE SEQUENCE</scope>
    <source>
        <strain evidence="2">NCAIM Y.01608</strain>
    </source>
</reference>
<evidence type="ECO:0000256" key="1">
    <source>
        <dbReference type="SAM" id="Phobius"/>
    </source>
</evidence>
<accession>A0A9P8SX83</accession>
<keyword evidence="3" id="KW-1185">Reference proteome</keyword>
<comment type="caution">
    <text evidence="2">The sequence shown here is derived from an EMBL/GenBank/DDBJ whole genome shotgun (WGS) entry which is preliminary data.</text>
</comment>
<protein>
    <submittedName>
        <fullName evidence="2">Uncharacterized protein</fullName>
    </submittedName>
</protein>
<keyword evidence="1" id="KW-0472">Membrane</keyword>
<organism evidence="2 3">
    <name type="scientific">Ogataea polymorpha</name>
    <dbReference type="NCBI Taxonomy" id="460523"/>
    <lineage>
        <taxon>Eukaryota</taxon>
        <taxon>Fungi</taxon>
        <taxon>Dikarya</taxon>
        <taxon>Ascomycota</taxon>
        <taxon>Saccharomycotina</taxon>
        <taxon>Pichiomycetes</taxon>
        <taxon>Pichiales</taxon>
        <taxon>Pichiaceae</taxon>
        <taxon>Ogataea</taxon>
    </lineage>
</organism>
<keyword evidence="1" id="KW-0812">Transmembrane</keyword>
<keyword evidence="1" id="KW-1133">Transmembrane helix</keyword>
<evidence type="ECO:0000313" key="3">
    <source>
        <dbReference type="Proteomes" id="UP000788993"/>
    </source>
</evidence>
<gene>
    <name evidence="2" type="ORF">OGATHE_006634</name>
</gene>
<dbReference type="Proteomes" id="UP000788993">
    <property type="component" value="Unassembled WGS sequence"/>
</dbReference>
<evidence type="ECO:0000313" key="2">
    <source>
        <dbReference type="EMBL" id="KAH3658908.1"/>
    </source>
</evidence>
<dbReference type="EMBL" id="JAEUBD010001571">
    <property type="protein sequence ID" value="KAH3658908.1"/>
    <property type="molecule type" value="Genomic_DNA"/>
</dbReference>
<reference evidence="2" key="2">
    <citation type="submission" date="2021-01" db="EMBL/GenBank/DDBJ databases">
        <authorList>
            <person name="Schikora-Tamarit M.A."/>
        </authorList>
    </citation>
    <scope>NUCLEOTIDE SEQUENCE</scope>
    <source>
        <strain evidence="2">NCAIM Y.01608</strain>
    </source>
</reference>
<proteinExistence type="predicted"/>